<dbReference type="SUPFAM" id="SSF48726">
    <property type="entry name" value="Immunoglobulin"/>
    <property type="match status" value="2"/>
</dbReference>
<dbReference type="InterPro" id="IPR013106">
    <property type="entry name" value="Ig_V-set"/>
</dbReference>
<keyword evidence="1" id="KW-0472">Membrane</keyword>
<reference evidence="4" key="1">
    <citation type="submission" date="2025-08" db="UniProtKB">
        <authorList>
            <consortium name="Ensembl"/>
        </authorList>
    </citation>
    <scope>IDENTIFICATION</scope>
</reference>
<dbReference type="AlphaFoldDB" id="A0A8C1NLX4"/>
<evidence type="ECO:0000259" key="3">
    <source>
        <dbReference type="SMART" id="SM00409"/>
    </source>
</evidence>
<dbReference type="SMART" id="SM00409">
    <property type="entry name" value="IG"/>
    <property type="match status" value="2"/>
</dbReference>
<keyword evidence="1" id="KW-0812">Transmembrane</keyword>
<name>A0A8C1NLX4_CYPCA</name>
<dbReference type="InterPro" id="IPR013783">
    <property type="entry name" value="Ig-like_fold"/>
</dbReference>
<dbReference type="PANTHER" id="PTHR21063:SF4">
    <property type="entry name" value="CD48 ANTIGEN-RELATED"/>
    <property type="match status" value="1"/>
</dbReference>
<dbReference type="InterPro" id="IPR036179">
    <property type="entry name" value="Ig-like_dom_sf"/>
</dbReference>
<sequence>MTLIFVFLSTCVLLHRGVFGVEEITVFVMKGDCVTLYTVYKKSHQDRIRWYYNDIRLTQITGDQSKICTDEQCDERFRDRLELDSKTGSLTITSIMTADAGLYKLKIFNSPSSEKIFNVTVHDFEKKTVTARERETVTLCTGEVQNPDDLTWYFNDTLIAEINGQPNKICADVQCKDGDERFRERLKLDNQTGSLTITNTRNTDSGLYQLKINSSRFTIIKSFSVTVFGSHVETQGLPLADIIAVFVSAILLSLAVAAVVGVIYSFCRNHKLKRQKLKTLPVMEGDSVTLNSDVAELQKTDQVCWLFGDENTLIAQIKRDPYT</sequence>
<keyword evidence="2" id="KW-0732">Signal</keyword>
<keyword evidence="5" id="KW-1185">Reference proteome</keyword>
<feature type="chain" id="PRO_5034109292" description="Immunoglobulin domain-containing protein" evidence="2">
    <location>
        <begin position="21"/>
        <end position="323"/>
    </location>
</feature>
<dbReference type="PANTHER" id="PTHR21063">
    <property type="entry name" value="LFA-3"/>
    <property type="match status" value="1"/>
</dbReference>
<protein>
    <recommendedName>
        <fullName evidence="3">Immunoglobulin domain-containing protein</fullName>
    </recommendedName>
</protein>
<feature type="transmembrane region" description="Helical" evidence="1">
    <location>
        <begin position="242"/>
        <end position="267"/>
    </location>
</feature>
<evidence type="ECO:0000313" key="4">
    <source>
        <dbReference type="Ensembl" id="ENSCCRP00010093103.1"/>
    </source>
</evidence>
<feature type="domain" description="Immunoglobulin" evidence="3">
    <location>
        <begin position="23"/>
        <end position="122"/>
    </location>
</feature>
<organism evidence="4 5">
    <name type="scientific">Cyprinus carpio</name>
    <name type="common">Common carp</name>
    <dbReference type="NCBI Taxonomy" id="7962"/>
    <lineage>
        <taxon>Eukaryota</taxon>
        <taxon>Metazoa</taxon>
        <taxon>Chordata</taxon>
        <taxon>Craniata</taxon>
        <taxon>Vertebrata</taxon>
        <taxon>Euteleostomi</taxon>
        <taxon>Actinopterygii</taxon>
        <taxon>Neopterygii</taxon>
        <taxon>Teleostei</taxon>
        <taxon>Ostariophysi</taxon>
        <taxon>Cypriniformes</taxon>
        <taxon>Cyprinidae</taxon>
        <taxon>Cyprininae</taxon>
        <taxon>Cyprinus</taxon>
    </lineage>
</organism>
<evidence type="ECO:0000256" key="2">
    <source>
        <dbReference type="SAM" id="SignalP"/>
    </source>
</evidence>
<evidence type="ECO:0000313" key="5">
    <source>
        <dbReference type="Proteomes" id="UP000694427"/>
    </source>
</evidence>
<dbReference type="InterPro" id="IPR003599">
    <property type="entry name" value="Ig_sub"/>
</dbReference>
<keyword evidence="1" id="KW-1133">Transmembrane helix</keyword>
<dbReference type="Ensembl" id="ENSCCRT00010103242.1">
    <property type="protein sequence ID" value="ENSCCRP00010093103.1"/>
    <property type="gene ID" value="ENSCCRG00010040727.1"/>
</dbReference>
<dbReference type="Gene3D" id="2.60.40.10">
    <property type="entry name" value="Immunoglobulins"/>
    <property type="match status" value="3"/>
</dbReference>
<evidence type="ECO:0000256" key="1">
    <source>
        <dbReference type="SAM" id="Phobius"/>
    </source>
</evidence>
<dbReference type="Pfam" id="PF07686">
    <property type="entry name" value="V-set"/>
    <property type="match status" value="1"/>
</dbReference>
<reference evidence="4" key="2">
    <citation type="submission" date="2025-09" db="UniProtKB">
        <authorList>
            <consortium name="Ensembl"/>
        </authorList>
    </citation>
    <scope>IDENTIFICATION</scope>
</reference>
<accession>A0A8C1NLX4</accession>
<dbReference type="Proteomes" id="UP000694427">
    <property type="component" value="Unplaced"/>
</dbReference>
<proteinExistence type="predicted"/>
<feature type="domain" description="Immunoglobulin" evidence="3">
    <location>
        <begin position="126"/>
        <end position="228"/>
    </location>
</feature>
<feature type="signal peptide" evidence="2">
    <location>
        <begin position="1"/>
        <end position="20"/>
    </location>
</feature>